<dbReference type="CDD" id="cd00167">
    <property type="entry name" value="SANT"/>
    <property type="match status" value="1"/>
</dbReference>
<dbReference type="PROSITE" id="PS51294">
    <property type="entry name" value="HTH_MYB"/>
    <property type="match status" value="1"/>
</dbReference>
<dbReference type="SMART" id="SM00717">
    <property type="entry name" value="SANT"/>
    <property type="match status" value="1"/>
</dbReference>
<dbReference type="Pfam" id="PF00249">
    <property type="entry name" value="Myb_DNA-binding"/>
    <property type="match status" value="1"/>
</dbReference>
<proteinExistence type="predicted"/>
<feature type="domain" description="HTH myb-type" evidence="2">
    <location>
        <begin position="258"/>
        <end position="310"/>
    </location>
</feature>
<dbReference type="OrthoDB" id="2143914at2759"/>
<dbReference type="SUPFAM" id="SSF46689">
    <property type="entry name" value="Homeodomain-like"/>
    <property type="match status" value="1"/>
</dbReference>
<protein>
    <submittedName>
        <fullName evidence="3">5521_t:CDS:1</fullName>
    </submittedName>
</protein>
<dbReference type="Gene3D" id="1.10.10.60">
    <property type="entry name" value="Homeodomain-like"/>
    <property type="match status" value="1"/>
</dbReference>
<evidence type="ECO:0000259" key="1">
    <source>
        <dbReference type="PROSITE" id="PS50090"/>
    </source>
</evidence>
<reference evidence="3" key="1">
    <citation type="submission" date="2021-06" db="EMBL/GenBank/DDBJ databases">
        <authorList>
            <person name="Kallberg Y."/>
            <person name="Tangrot J."/>
            <person name="Rosling A."/>
        </authorList>
    </citation>
    <scope>NUCLEOTIDE SEQUENCE</scope>
    <source>
        <strain evidence="3">CL551</strain>
    </source>
</reference>
<sequence>CNEDFDEVMEFYDKQFVPTVVVAEQKTLRTRYVNHSSNIKVLENQALKKQRFCTDEDDSERPLSSKDITSIVDSRSEVDSCVKRRLTVDSLKASTKTQEAEDEFIMVVPEGNDFPYSKSPFANNITNKGLEALSEKESDDESVIVVNPCTGEEEYWTPKLVGQPSVPVSRNYSNIIKKRALSYRENREYASPIIPISSDPSNTASQEANFLSSTSSSIQITSDSNSICDSDSTLSCNASPSSDAHCGFPPPKSNILFKTSPWTPDEDKLLIDAVLENLSPPWTHISRNTIQNRSDDSCRHRWARLRRRLYGSA</sequence>
<name>A0A9N9G2X9_9GLOM</name>
<dbReference type="Proteomes" id="UP000789342">
    <property type="component" value="Unassembled WGS sequence"/>
</dbReference>
<dbReference type="InterPro" id="IPR001005">
    <property type="entry name" value="SANT/Myb"/>
</dbReference>
<evidence type="ECO:0000259" key="2">
    <source>
        <dbReference type="PROSITE" id="PS51294"/>
    </source>
</evidence>
<dbReference type="EMBL" id="CAJVPV010004453">
    <property type="protein sequence ID" value="CAG8573734.1"/>
    <property type="molecule type" value="Genomic_DNA"/>
</dbReference>
<dbReference type="InterPro" id="IPR017930">
    <property type="entry name" value="Myb_dom"/>
</dbReference>
<feature type="domain" description="Myb-like" evidence="1">
    <location>
        <begin position="258"/>
        <end position="306"/>
    </location>
</feature>
<dbReference type="PROSITE" id="PS50090">
    <property type="entry name" value="MYB_LIKE"/>
    <property type="match status" value="1"/>
</dbReference>
<organism evidence="3 4">
    <name type="scientific">Acaulospora morrowiae</name>
    <dbReference type="NCBI Taxonomy" id="94023"/>
    <lineage>
        <taxon>Eukaryota</taxon>
        <taxon>Fungi</taxon>
        <taxon>Fungi incertae sedis</taxon>
        <taxon>Mucoromycota</taxon>
        <taxon>Glomeromycotina</taxon>
        <taxon>Glomeromycetes</taxon>
        <taxon>Diversisporales</taxon>
        <taxon>Acaulosporaceae</taxon>
        <taxon>Acaulospora</taxon>
    </lineage>
</organism>
<evidence type="ECO:0000313" key="4">
    <source>
        <dbReference type="Proteomes" id="UP000789342"/>
    </source>
</evidence>
<dbReference type="AlphaFoldDB" id="A0A9N9G2X9"/>
<evidence type="ECO:0000313" key="3">
    <source>
        <dbReference type="EMBL" id="CAG8573734.1"/>
    </source>
</evidence>
<comment type="caution">
    <text evidence="3">The sequence shown here is derived from an EMBL/GenBank/DDBJ whole genome shotgun (WGS) entry which is preliminary data.</text>
</comment>
<gene>
    <name evidence="3" type="ORF">AMORRO_LOCUS6594</name>
</gene>
<keyword evidence="4" id="KW-1185">Reference proteome</keyword>
<feature type="non-terminal residue" evidence="3">
    <location>
        <position position="313"/>
    </location>
</feature>
<accession>A0A9N9G2X9</accession>
<dbReference type="InterPro" id="IPR009057">
    <property type="entry name" value="Homeodomain-like_sf"/>
</dbReference>